<feature type="transmembrane region" description="Helical" evidence="10">
    <location>
        <begin position="181"/>
        <end position="200"/>
    </location>
</feature>
<organism evidence="12 13">
    <name type="scientific">Actinocatenispora sera</name>
    <dbReference type="NCBI Taxonomy" id="390989"/>
    <lineage>
        <taxon>Bacteria</taxon>
        <taxon>Bacillati</taxon>
        <taxon>Actinomycetota</taxon>
        <taxon>Actinomycetes</taxon>
        <taxon>Micromonosporales</taxon>
        <taxon>Micromonosporaceae</taxon>
        <taxon>Actinocatenispora</taxon>
    </lineage>
</organism>
<keyword evidence="7" id="KW-0067">ATP-binding</keyword>
<evidence type="ECO:0000256" key="5">
    <source>
        <dbReference type="ARBA" id="ARBA00022741"/>
    </source>
</evidence>
<keyword evidence="10" id="KW-1133">Transmembrane helix</keyword>
<feature type="transmembrane region" description="Helical" evidence="10">
    <location>
        <begin position="36"/>
        <end position="55"/>
    </location>
</feature>
<evidence type="ECO:0000256" key="6">
    <source>
        <dbReference type="ARBA" id="ARBA00022777"/>
    </source>
</evidence>
<keyword evidence="10" id="KW-0472">Membrane</keyword>
<feature type="transmembrane region" description="Helical" evidence="10">
    <location>
        <begin position="130"/>
        <end position="149"/>
    </location>
</feature>
<keyword evidence="13" id="KW-1185">Reference proteome</keyword>
<evidence type="ECO:0000256" key="8">
    <source>
        <dbReference type="ARBA" id="ARBA00023012"/>
    </source>
</evidence>
<dbReference type="Pfam" id="PF02518">
    <property type="entry name" value="HATPase_c"/>
    <property type="match status" value="1"/>
</dbReference>
<protein>
    <recommendedName>
        <fullName evidence="2">histidine kinase</fullName>
        <ecNumber evidence="2">2.7.13.3</ecNumber>
    </recommendedName>
</protein>
<keyword evidence="3" id="KW-0597">Phosphoprotein</keyword>
<dbReference type="AlphaFoldDB" id="A0A810KZ08"/>
<dbReference type="EMBL" id="AP023354">
    <property type="protein sequence ID" value="BCJ27546.1"/>
    <property type="molecule type" value="Genomic_DNA"/>
</dbReference>
<feature type="transmembrane region" description="Helical" evidence="10">
    <location>
        <begin position="156"/>
        <end position="175"/>
    </location>
</feature>
<keyword evidence="8" id="KW-0902">Two-component regulatory system</keyword>
<feature type="transmembrane region" description="Helical" evidence="10">
    <location>
        <begin position="61"/>
        <end position="77"/>
    </location>
</feature>
<dbReference type="Pfam" id="PF07730">
    <property type="entry name" value="HisKA_3"/>
    <property type="match status" value="1"/>
</dbReference>
<proteinExistence type="predicted"/>
<dbReference type="Gene3D" id="1.20.5.1930">
    <property type="match status" value="1"/>
</dbReference>
<feature type="transmembrane region" description="Helical" evidence="10">
    <location>
        <begin position="82"/>
        <end position="98"/>
    </location>
</feature>
<accession>A0A810KZ08</accession>
<evidence type="ECO:0000256" key="1">
    <source>
        <dbReference type="ARBA" id="ARBA00000085"/>
    </source>
</evidence>
<dbReference type="KEGG" id="aser:Asera_16540"/>
<evidence type="ECO:0000256" key="7">
    <source>
        <dbReference type="ARBA" id="ARBA00022840"/>
    </source>
</evidence>
<comment type="catalytic activity">
    <reaction evidence="1">
        <text>ATP + protein L-histidine = ADP + protein N-phospho-L-histidine.</text>
        <dbReference type="EC" id="2.7.13.3"/>
    </reaction>
</comment>
<keyword evidence="10" id="KW-0812">Transmembrane</keyword>
<dbReference type="PANTHER" id="PTHR24421">
    <property type="entry name" value="NITRATE/NITRITE SENSOR PROTEIN NARX-RELATED"/>
    <property type="match status" value="1"/>
</dbReference>
<dbReference type="Gene3D" id="3.30.565.10">
    <property type="entry name" value="Histidine kinase-like ATPase, C-terminal domain"/>
    <property type="match status" value="1"/>
</dbReference>
<dbReference type="RefSeq" id="WP_084132897.1">
    <property type="nucleotide sequence ID" value="NZ_AP023354.1"/>
</dbReference>
<sequence length="421" mass="44558">MSSASFGTPGRAGPPDSEARPGPAARPARRRRWSTVAVWVGAVGSPVLLELVMLARLPGPARFVFPMLAMLLPWLLLRRHPFAGLAALLVGLFMLTTIDPDPPAADPMLPGLPGPSARIDDTGYSMGNLLALRELHIAVMVLAIGWVAVHRPRRVSIPFAGVALAVQVFFLFAYPVINLDFGTIVVVLLAVVAWVIGHSVRQRRQFTATQREQRTARAVQAERLRIARELHDMVAHNVGVIAIQAGVGARVIDSQPAEARNSLTAIEATSRDTLAGLRRMLGSLRQSDPEAGAAPLGPAPGLAELGTLVDRAAQAGVRVTLARSGDTELPPDVDLAAYRIVQEALTNVIRHAGTDRCRIELCTTDTEVRIVVTDDGSGGPVGTGYGIAGMRERVALLHGEFDAGPAAAGGFRVAATIPVPA</sequence>
<dbReference type="GO" id="GO:0005524">
    <property type="term" value="F:ATP binding"/>
    <property type="evidence" value="ECO:0007669"/>
    <property type="project" value="UniProtKB-KW"/>
</dbReference>
<dbReference type="InterPro" id="IPR011712">
    <property type="entry name" value="Sig_transdc_His_kin_sub3_dim/P"/>
</dbReference>
<feature type="domain" description="Histidine kinase/HSP90-like ATPase" evidence="11">
    <location>
        <begin position="332"/>
        <end position="421"/>
    </location>
</feature>
<dbReference type="InterPro" id="IPR036890">
    <property type="entry name" value="HATPase_C_sf"/>
</dbReference>
<evidence type="ECO:0000256" key="10">
    <source>
        <dbReference type="SAM" id="Phobius"/>
    </source>
</evidence>
<name>A0A810KZ08_9ACTN</name>
<dbReference type="SUPFAM" id="SSF55874">
    <property type="entry name" value="ATPase domain of HSP90 chaperone/DNA topoisomerase II/histidine kinase"/>
    <property type="match status" value="1"/>
</dbReference>
<evidence type="ECO:0000313" key="12">
    <source>
        <dbReference type="EMBL" id="BCJ27546.1"/>
    </source>
</evidence>
<feature type="region of interest" description="Disordered" evidence="9">
    <location>
        <begin position="1"/>
        <end position="28"/>
    </location>
</feature>
<evidence type="ECO:0000313" key="13">
    <source>
        <dbReference type="Proteomes" id="UP000680750"/>
    </source>
</evidence>
<evidence type="ECO:0000259" key="11">
    <source>
        <dbReference type="SMART" id="SM00387"/>
    </source>
</evidence>
<dbReference type="GO" id="GO:0016020">
    <property type="term" value="C:membrane"/>
    <property type="evidence" value="ECO:0007669"/>
    <property type="project" value="InterPro"/>
</dbReference>
<dbReference type="Proteomes" id="UP000680750">
    <property type="component" value="Chromosome"/>
</dbReference>
<evidence type="ECO:0000256" key="4">
    <source>
        <dbReference type="ARBA" id="ARBA00022679"/>
    </source>
</evidence>
<evidence type="ECO:0000256" key="2">
    <source>
        <dbReference type="ARBA" id="ARBA00012438"/>
    </source>
</evidence>
<keyword evidence="4" id="KW-0808">Transferase</keyword>
<dbReference type="GO" id="GO:0046983">
    <property type="term" value="F:protein dimerization activity"/>
    <property type="evidence" value="ECO:0007669"/>
    <property type="project" value="InterPro"/>
</dbReference>
<dbReference type="GO" id="GO:0000155">
    <property type="term" value="F:phosphorelay sensor kinase activity"/>
    <property type="evidence" value="ECO:0007669"/>
    <property type="project" value="InterPro"/>
</dbReference>
<dbReference type="InterPro" id="IPR050482">
    <property type="entry name" value="Sensor_HK_TwoCompSys"/>
</dbReference>
<dbReference type="PANTHER" id="PTHR24421:SF10">
    <property type="entry name" value="NITRATE_NITRITE SENSOR PROTEIN NARQ"/>
    <property type="match status" value="1"/>
</dbReference>
<reference evidence="12" key="1">
    <citation type="submission" date="2020-08" db="EMBL/GenBank/DDBJ databases">
        <title>Whole genome shotgun sequence of Actinocatenispora sera NBRC 101916.</title>
        <authorList>
            <person name="Komaki H."/>
            <person name="Tamura T."/>
        </authorList>
    </citation>
    <scope>NUCLEOTIDE SEQUENCE</scope>
    <source>
        <strain evidence="12">NBRC 101916</strain>
    </source>
</reference>
<keyword evidence="6" id="KW-0418">Kinase</keyword>
<dbReference type="EC" id="2.7.13.3" evidence="2"/>
<gene>
    <name evidence="12" type="ORF">Asera_16540</name>
</gene>
<dbReference type="SMART" id="SM00387">
    <property type="entry name" value="HATPase_c"/>
    <property type="match status" value="1"/>
</dbReference>
<keyword evidence="5" id="KW-0547">Nucleotide-binding</keyword>
<dbReference type="CDD" id="cd16917">
    <property type="entry name" value="HATPase_UhpB-NarQ-NarX-like"/>
    <property type="match status" value="1"/>
</dbReference>
<dbReference type="InterPro" id="IPR003594">
    <property type="entry name" value="HATPase_dom"/>
</dbReference>
<evidence type="ECO:0000256" key="3">
    <source>
        <dbReference type="ARBA" id="ARBA00022553"/>
    </source>
</evidence>
<evidence type="ECO:0000256" key="9">
    <source>
        <dbReference type="SAM" id="MobiDB-lite"/>
    </source>
</evidence>